<gene>
    <name evidence="2" type="ORF">ECPE_LOCUS13622</name>
</gene>
<dbReference type="WBParaSite" id="ECPE_0001366201-mRNA-1">
    <property type="protein sequence ID" value="ECPE_0001366201-mRNA-1"/>
    <property type="gene ID" value="ECPE_0001366201"/>
</dbReference>
<feature type="compositionally biased region" description="Gly residues" evidence="1">
    <location>
        <begin position="38"/>
        <end position="53"/>
    </location>
</feature>
<keyword evidence="3" id="KW-1185">Reference proteome</keyword>
<name>A0A183B337_9TREM</name>
<dbReference type="EMBL" id="UZAN01055548">
    <property type="protein sequence ID" value="VDP90894.1"/>
    <property type="molecule type" value="Genomic_DNA"/>
</dbReference>
<dbReference type="Proteomes" id="UP000272942">
    <property type="component" value="Unassembled WGS sequence"/>
</dbReference>
<reference evidence="2 3" key="2">
    <citation type="submission" date="2018-11" db="EMBL/GenBank/DDBJ databases">
        <authorList>
            <consortium name="Pathogen Informatics"/>
        </authorList>
    </citation>
    <scope>NUCLEOTIDE SEQUENCE [LARGE SCALE GENOMIC DNA]</scope>
    <source>
        <strain evidence="2 3">Egypt</strain>
    </source>
</reference>
<sequence length="70" mass="6674">MITGTIRYRGDRVGGYGCSGCSCRCCCDGGDRVGGDSGGGDGSGGGGGGGGDGQANRVPSHCSLNTIISV</sequence>
<proteinExistence type="predicted"/>
<evidence type="ECO:0000313" key="4">
    <source>
        <dbReference type="WBParaSite" id="ECPE_0001366201-mRNA-1"/>
    </source>
</evidence>
<organism evidence="4">
    <name type="scientific">Echinostoma caproni</name>
    <dbReference type="NCBI Taxonomy" id="27848"/>
    <lineage>
        <taxon>Eukaryota</taxon>
        <taxon>Metazoa</taxon>
        <taxon>Spiralia</taxon>
        <taxon>Lophotrochozoa</taxon>
        <taxon>Platyhelminthes</taxon>
        <taxon>Trematoda</taxon>
        <taxon>Digenea</taxon>
        <taxon>Plagiorchiida</taxon>
        <taxon>Echinostomata</taxon>
        <taxon>Echinostomatoidea</taxon>
        <taxon>Echinostomatidae</taxon>
        <taxon>Echinostoma</taxon>
    </lineage>
</organism>
<accession>A0A183B337</accession>
<dbReference type="AlphaFoldDB" id="A0A183B337"/>
<protein>
    <submittedName>
        <fullName evidence="4">CX domain-containing protein</fullName>
    </submittedName>
</protein>
<evidence type="ECO:0000313" key="3">
    <source>
        <dbReference type="Proteomes" id="UP000272942"/>
    </source>
</evidence>
<dbReference type="PROSITE" id="PS51257">
    <property type="entry name" value="PROKAR_LIPOPROTEIN"/>
    <property type="match status" value="1"/>
</dbReference>
<reference evidence="4" key="1">
    <citation type="submission" date="2016-06" db="UniProtKB">
        <authorList>
            <consortium name="WormBaseParasite"/>
        </authorList>
    </citation>
    <scope>IDENTIFICATION</scope>
</reference>
<feature type="region of interest" description="Disordered" evidence="1">
    <location>
        <begin position="38"/>
        <end position="70"/>
    </location>
</feature>
<evidence type="ECO:0000256" key="1">
    <source>
        <dbReference type="SAM" id="MobiDB-lite"/>
    </source>
</evidence>
<evidence type="ECO:0000313" key="2">
    <source>
        <dbReference type="EMBL" id="VDP90894.1"/>
    </source>
</evidence>